<evidence type="ECO:0000259" key="12">
    <source>
        <dbReference type="PROSITE" id="PS51722"/>
    </source>
</evidence>
<dbReference type="CDD" id="cd01887">
    <property type="entry name" value="IF2_eIF5B"/>
    <property type="match status" value="1"/>
</dbReference>
<gene>
    <name evidence="9 13" type="primary">infB</name>
    <name evidence="13" type="ORF">NCTC7982_00906</name>
</gene>
<dbReference type="InterPro" id="IPR044145">
    <property type="entry name" value="IF2_II"/>
</dbReference>
<comment type="similarity">
    <text evidence="1 9 10">Belongs to the TRAFAC class translation factor GTPase superfamily. Classic translation factor GTPase family. IF-2 subfamily.</text>
</comment>
<feature type="compositionally biased region" description="Basic and acidic residues" evidence="11">
    <location>
        <begin position="243"/>
        <end position="257"/>
    </location>
</feature>
<sequence>MSKKRLHEIAKEIGKSSKEVVEQAKSLGLDVKSHASSVEEADAKKIVSSFSKASKPIAKTSQSITKPVKLATINASEPSQSDKPKDIAQSVAATQKQAVTEVAEKPAVTKPKSRNFKAEREARAKEQAARRQAGGANRSEDRRGDSRQANRGNSDQDRRGHRSQGQSKDRRFDQRPSNGSNRNDNRQQTGNRDRNRSFTNGNRQNDRFADNRRQEQAQPSGPRIDFKARAAALKAEQNAEYSRQSESRFREQEEAKRLAQVARQEAKEAALQAQAEENNRREASAKTAEPVVAMAAPVVAVTKPSDNRRKKQTRPEKNRDMDHHSEEGQKKNKKSWNSQNQVRNQKNSNWNKNKKTKKGKNTKNTNTAPKPVTERKFHELPKEFEYTEGMTVAEIAKRIKREPAEIVKKLFMMGVMATQNQSLDGDTIELLMVDYGIEAKAKVEVDDADIERFFEDESYLNPDNIVERAPVVTIMGHVDHGKTTLLDTLRNSRVATGEAGGITQHIGAYQIEEAGKKITFLDTPGHAAFTSMRARGASVTDITILIVAADDGVMPQTIEAINHSKAAGVPIIVAINKIDKPGANPERVIAELAEYGIISTAWGGDSEFVEISAKFNKNIDELLETVLLVAEVEELKADPTVRAIGTVIEARLDKGKGAIATLLVQQGTLHVQDPIVVGNTFGRVRAMVNDLGRRVKSAEPSTPVSITGLNETPMAGDHFAVYADEKAARAAGEERSKRALLKQRQNTQRVSLDNLFDTLKAGEIKTVNVIIKADVQGSVEALAASLVKIDVEGVRVNVVHSAVGAINESDVTLAEASNAVIIGFNVRPTPQARQQADTDDVEIRLHSIIYKVIEEVEEAMKGKLDPVYQEKVLGEAIIRETFKVSKVGTIGGFMVINGKVTRDSSVRVIRDSVVIFDGKLASLKHYKDDVKEVGNAQEGGLMIENFNDLKVDDTIEAYVMEEIVRK</sequence>
<accession>A0A9X9QPR3</accession>
<feature type="compositionally biased region" description="Low complexity" evidence="11">
    <location>
        <begin position="335"/>
        <end position="351"/>
    </location>
</feature>
<feature type="region of interest" description="Disordered" evidence="11">
    <location>
        <begin position="32"/>
        <end position="379"/>
    </location>
</feature>
<name>A0A9X9QPR3_STRDY</name>
<dbReference type="PROSITE" id="PS01176">
    <property type="entry name" value="IF2"/>
    <property type="match status" value="1"/>
</dbReference>
<evidence type="ECO:0000256" key="8">
    <source>
        <dbReference type="ARBA" id="ARBA00025162"/>
    </source>
</evidence>
<dbReference type="NCBIfam" id="TIGR00231">
    <property type="entry name" value="small_GTP"/>
    <property type="match status" value="1"/>
</dbReference>
<dbReference type="SUPFAM" id="SSF50447">
    <property type="entry name" value="Translation proteins"/>
    <property type="match status" value="2"/>
</dbReference>
<dbReference type="Gene3D" id="1.10.10.2480">
    <property type="match status" value="1"/>
</dbReference>
<dbReference type="FunFam" id="3.40.50.300:FF:000019">
    <property type="entry name" value="Translation initiation factor IF-2"/>
    <property type="match status" value="1"/>
</dbReference>
<feature type="binding site" evidence="9">
    <location>
        <begin position="476"/>
        <end position="483"/>
    </location>
    <ligand>
        <name>GTP</name>
        <dbReference type="ChEBI" id="CHEBI:37565"/>
    </ligand>
</feature>
<dbReference type="RefSeq" id="WP_143927870.1">
    <property type="nucleotide sequence ID" value="NZ_CABEIM010000003.1"/>
</dbReference>
<dbReference type="PANTHER" id="PTHR43381:SF5">
    <property type="entry name" value="TR-TYPE G DOMAIN-CONTAINING PROTEIN"/>
    <property type="match status" value="1"/>
</dbReference>
<comment type="caution">
    <text evidence="13">The sequence shown here is derived from an EMBL/GenBank/DDBJ whole genome shotgun (WGS) entry which is preliminary data.</text>
</comment>
<dbReference type="InterPro" id="IPR023115">
    <property type="entry name" value="TIF_IF2_dom3"/>
</dbReference>
<dbReference type="InterPro" id="IPR036925">
    <property type="entry name" value="TIF_IF2_dom3_sf"/>
</dbReference>
<dbReference type="PROSITE" id="PS51722">
    <property type="entry name" value="G_TR_2"/>
    <property type="match status" value="1"/>
</dbReference>
<keyword evidence="6 9" id="KW-0648">Protein biosynthesis</keyword>
<dbReference type="GO" id="GO:0003743">
    <property type="term" value="F:translation initiation factor activity"/>
    <property type="evidence" value="ECO:0007669"/>
    <property type="project" value="UniProtKB-UniRule"/>
</dbReference>
<dbReference type="CDD" id="cd03702">
    <property type="entry name" value="IF2_mtIF2_II"/>
    <property type="match status" value="1"/>
</dbReference>
<evidence type="ECO:0000313" key="13">
    <source>
        <dbReference type="EMBL" id="VTS79405.1"/>
    </source>
</evidence>
<keyword evidence="7 9" id="KW-0342">GTP-binding</keyword>
<dbReference type="SUPFAM" id="SSF52540">
    <property type="entry name" value="P-loop containing nucleoside triphosphate hydrolases"/>
    <property type="match status" value="1"/>
</dbReference>
<dbReference type="NCBIfam" id="TIGR00487">
    <property type="entry name" value="IF-2"/>
    <property type="match status" value="1"/>
</dbReference>
<feature type="compositionally biased region" description="Basic and acidic residues" evidence="11">
    <location>
        <begin position="313"/>
        <end position="330"/>
    </location>
</feature>
<dbReference type="Gene3D" id="3.40.50.300">
    <property type="entry name" value="P-loop containing nucleotide triphosphate hydrolases"/>
    <property type="match status" value="1"/>
</dbReference>
<dbReference type="InterPro" id="IPR006847">
    <property type="entry name" value="IF2_N"/>
</dbReference>
<dbReference type="GO" id="GO:0003924">
    <property type="term" value="F:GTPase activity"/>
    <property type="evidence" value="ECO:0007669"/>
    <property type="project" value="UniProtKB-UniRule"/>
</dbReference>
<dbReference type="FunFam" id="3.40.50.10050:FF:000001">
    <property type="entry name" value="Translation initiation factor IF-2"/>
    <property type="match status" value="1"/>
</dbReference>
<dbReference type="PANTHER" id="PTHR43381">
    <property type="entry name" value="TRANSLATION INITIATION FACTOR IF-2-RELATED"/>
    <property type="match status" value="1"/>
</dbReference>
<keyword evidence="3 9" id="KW-0963">Cytoplasm</keyword>
<feature type="compositionally biased region" description="Basic and acidic residues" evidence="11">
    <location>
        <begin position="138"/>
        <end position="158"/>
    </location>
</feature>
<reference evidence="13 14" key="1">
    <citation type="submission" date="2019-05" db="EMBL/GenBank/DDBJ databases">
        <authorList>
            <consortium name="Pathogen Informatics"/>
        </authorList>
    </citation>
    <scope>NUCLEOTIDE SEQUENCE [LARGE SCALE GENOMIC DNA]</scope>
    <source>
        <strain evidence="13 14">NCTC7982</strain>
    </source>
</reference>
<dbReference type="Gene3D" id="3.40.50.10050">
    <property type="entry name" value="Translation initiation factor IF- 2, domain 3"/>
    <property type="match status" value="1"/>
</dbReference>
<evidence type="ECO:0000256" key="2">
    <source>
        <dbReference type="ARBA" id="ARBA00020675"/>
    </source>
</evidence>
<evidence type="ECO:0000256" key="10">
    <source>
        <dbReference type="RuleBase" id="RU000644"/>
    </source>
</evidence>
<keyword evidence="5 9" id="KW-0547">Nucleotide-binding</keyword>
<keyword evidence="4 9" id="KW-0396">Initiation factor</keyword>
<evidence type="ECO:0000256" key="5">
    <source>
        <dbReference type="ARBA" id="ARBA00022741"/>
    </source>
</evidence>
<evidence type="ECO:0000256" key="4">
    <source>
        <dbReference type="ARBA" id="ARBA00022540"/>
    </source>
</evidence>
<evidence type="ECO:0000256" key="7">
    <source>
        <dbReference type="ARBA" id="ARBA00023134"/>
    </source>
</evidence>
<feature type="compositionally biased region" description="Low complexity" evidence="11">
    <location>
        <begin position="288"/>
        <end position="301"/>
    </location>
</feature>
<dbReference type="GO" id="GO:0005829">
    <property type="term" value="C:cytosol"/>
    <property type="evidence" value="ECO:0007669"/>
    <property type="project" value="TreeGrafter"/>
</dbReference>
<dbReference type="SUPFAM" id="SSF52156">
    <property type="entry name" value="Initiation factor IF2/eIF5b, domain 3"/>
    <property type="match status" value="1"/>
</dbReference>
<dbReference type="Proteomes" id="UP000373301">
    <property type="component" value="Unassembled WGS sequence"/>
</dbReference>
<proteinExistence type="inferred from homology"/>
<dbReference type="CDD" id="cd03692">
    <property type="entry name" value="mtIF2_IVc"/>
    <property type="match status" value="1"/>
</dbReference>
<feature type="binding site" evidence="9">
    <location>
        <begin position="576"/>
        <end position="579"/>
    </location>
    <ligand>
        <name>GTP</name>
        <dbReference type="ChEBI" id="CHEBI:37565"/>
    </ligand>
</feature>
<feature type="binding site" evidence="9">
    <location>
        <begin position="522"/>
        <end position="526"/>
    </location>
    <ligand>
        <name>GTP</name>
        <dbReference type="ChEBI" id="CHEBI:37565"/>
    </ligand>
</feature>
<dbReference type="GO" id="GO:0005525">
    <property type="term" value="F:GTP binding"/>
    <property type="evidence" value="ECO:0007669"/>
    <property type="project" value="UniProtKB-KW"/>
</dbReference>
<feature type="domain" description="Tr-type G" evidence="12">
    <location>
        <begin position="467"/>
        <end position="636"/>
    </location>
</feature>
<dbReference type="Pfam" id="PF04760">
    <property type="entry name" value="IF2_N"/>
    <property type="match status" value="2"/>
</dbReference>
<dbReference type="InterPro" id="IPR005225">
    <property type="entry name" value="Small_GTP-bd"/>
</dbReference>
<evidence type="ECO:0000313" key="14">
    <source>
        <dbReference type="Proteomes" id="UP000373301"/>
    </source>
</evidence>
<dbReference type="FunFam" id="2.40.30.10:FF:000008">
    <property type="entry name" value="Translation initiation factor IF-2"/>
    <property type="match status" value="1"/>
</dbReference>
<comment type="function">
    <text evidence="8 9 10">One of the essential components for the initiation of protein synthesis. Protects formylmethionyl-tRNA from spontaneous hydrolysis and promotes its binding to the 30S ribosomal subunits. Also involved in the hydrolysis of GTP during the formation of the 70S ribosomal complex.</text>
</comment>
<evidence type="ECO:0000256" key="1">
    <source>
        <dbReference type="ARBA" id="ARBA00007733"/>
    </source>
</evidence>
<dbReference type="Gene3D" id="2.40.30.10">
    <property type="entry name" value="Translation factors"/>
    <property type="match status" value="2"/>
</dbReference>
<dbReference type="InterPro" id="IPR000795">
    <property type="entry name" value="T_Tr_GTP-bd_dom"/>
</dbReference>
<protein>
    <recommendedName>
        <fullName evidence="2 9">Translation initiation factor IF-2</fullName>
    </recommendedName>
</protein>
<feature type="compositionally biased region" description="Basic residues" evidence="11">
    <location>
        <begin position="352"/>
        <end position="361"/>
    </location>
</feature>
<feature type="compositionally biased region" description="Basic and acidic residues" evidence="11">
    <location>
        <begin position="116"/>
        <end position="129"/>
    </location>
</feature>
<dbReference type="Pfam" id="PF00009">
    <property type="entry name" value="GTP_EFTU"/>
    <property type="match status" value="1"/>
</dbReference>
<evidence type="ECO:0000256" key="6">
    <source>
        <dbReference type="ARBA" id="ARBA00022917"/>
    </source>
</evidence>
<dbReference type="AlphaFoldDB" id="A0A9X9QPR3"/>
<dbReference type="Pfam" id="PF22042">
    <property type="entry name" value="EF-G_D2"/>
    <property type="match status" value="1"/>
</dbReference>
<dbReference type="EMBL" id="CABEIM010000003">
    <property type="protein sequence ID" value="VTS79405.1"/>
    <property type="molecule type" value="Genomic_DNA"/>
</dbReference>
<feature type="compositionally biased region" description="Polar residues" evidence="11">
    <location>
        <begin position="175"/>
        <end position="190"/>
    </location>
</feature>
<feature type="compositionally biased region" description="Basic and acidic residues" evidence="11">
    <location>
        <begin position="204"/>
        <end position="215"/>
    </location>
</feature>
<dbReference type="InterPro" id="IPR000178">
    <property type="entry name" value="TF_IF2_bacterial-like"/>
</dbReference>
<dbReference type="FunFam" id="2.40.30.10:FF:000007">
    <property type="entry name" value="Translation initiation factor IF-2"/>
    <property type="match status" value="1"/>
</dbReference>
<dbReference type="Pfam" id="PF11987">
    <property type="entry name" value="IF-2"/>
    <property type="match status" value="1"/>
</dbReference>
<evidence type="ECO:0000256" key="9">
    <source>
        <dbReference type="HAMAP-Rule" id="MF_00100"/>
    </source>
</evidence>
<dbReference type="InterPro" id="IPR009000">
    <property type="entry name" value="Transl_B-barrel_sf"/>
</dbReference>
<feature type="region of interest" description="G-domain" evidence="9">
    <location>
        <begin position="470"/>
        <end position="618"/>
    </location>
</feature>
<dbReference type="InterPro" id="IPR015760">
    <property type="entry name" value="TIF_IF2"/>
</dbReference>
<dbReference type="InterPro" id="IPR027417">
    <property type="entry name" value="P-loop_NTPase"/>
</dbReference>
<comment type="subcellular location">
    <subcellularLocation>
        <location evidence="9">Cytoplasm</location>
    </subcellularLocation>
</comment>
<evidence type="ECO:0000256" key="11">
    <source>
        <dbReference type="SAM" id="MobiDB-lite"/>
    </source>
</evidence>
<dbReference type="HAMAP" id="MF_00100_B">
    <property type="entry name" value="IF_2_B"/>
    <property type="match status" value="1"/>
</dbReference>
<organism evidence="13 14">
    <name type="scientific">Streptococcus dysgalactiae</name>
    <dbReference type="NCBI Taxonomy" id="1334"/>
    <lineage>
        <taxon>Bacteria</taxon>
        <taxon>Bacillati</taxon>
        <taxon>Bacillota</taxon>
        <taxon>Bacilli</taxon>
        <taxon>Lactobacillales</taxon>
        <taxon>Streptococcaceae</taxon>
        <taxon>Streptococcus</taxon>
    </lineage>
</organism>
<dbReference type="InterPro" id="IPR053905">
    <property type="entry name" value="EF-G-like_DII"/>
</dbReference>
<evidence type="ECO:0000256" key="3">
    <source>
        <dbReference type="ARBA" id="ARBA00022490"/>
    </source>
</evidence>